<evidence type="ECO:0000256" key="1">
    <source>
        <dbReference type="ARBA" id="ARBA00007843"/>
    </source>
</evidence>
<keyword evidence="5" id="KW-1185">Reference proteome</keyword>
<comment type="caution">
    <text evidence="4">The sequence shown here is derived from an EMBL/GenBank/DDBJ whole genome shotgun (WGS) entry which is preliminary data.</text>
</comment>
<dbReference type="SUPFAM" id="SSF82153">
    <property type="entry name" value="FAS1 domain"/>
    <property type="match status" value="1"/>
</dbReference>
<dbReference type="PANTHER" id="PTHR33985">
    <property type="entry name" value="OS02G0491300 PROTEIN-RELATED"/>
    <property type="match status" value="1"/>
</dbReference>
<organism evidence="4 5">
    <name type="scientific">Datura stramonium</name>
    <name type="common">Jimsonweed</name>
    <name type="synonym">Common thornapple</name>
    <dbReference type="NCBI Taxonomy" id="4076"/>
    <lineage>
        <taxon>Eukaryota</taxon>
        <taxon>Viridiplantae</taxon>
        <taxon>Streptophyta</taxon>
        <taxon>Embryophyta</taxon>
        <taxon>Tracheophyta</taxon>
        <taxon>Spermatophyta</taxon>
        <taxon>Magnoliopsida</taxon>
        <taxon>eudicotyledons</taxon>
        <taxon>Gunneridae</taxon>
        <taxon>Pentapetalae</taxon>
        <taxon>asterids</taxon>
        <taxon>lamiids</taxon>
        <taxon>Solanales</taxon>
        <taxon>Solanaceae</taxon>
        <taxon>Solanoideae</taxon>
        <taxon>Datureae</taxon>
        <taxon>Datura</taxon>
    </lineage>
</organism>
<dbReference type="InterPro" id="IPR052806">
    <property type="entry name" value="Fasciclin-like_AGP"/>
</dbReference>
<keyword evidence="2" id="KW-0732">Signal</keyword>
<dbReference type="PANTHER" id="PTHR33985:SF15">
    <property type="entry name" value="FASCICLIN-LIKE ARABINOGALACTAN PROTEIN 19"/>
    <property type="match status" value="1"/>
</dbReference>
<feature type="signal peptide" evidence="2">
    <location>
        <begin position="1"/>
        <end position="20"/>
    </location>
</feature>
<dbReference type="EMBL" id="JACEIK010000135">
    <property type="protein sequence ID" value="MCD7450509.1"/>
    <property type="molecule type" value="Genomic_DNA"/>
</dbReference>
<dbReference type="Pfam" id="PF02469">
    <property type="entry name" value="Fasciclin"/>
    <property type="match status" value="1"/>
</dbReference>
<name>A0ABS8RV88_DATST</name>
<reference evidence="4 5" key="1">
    <citation type="journal article" date="2021" name="BMC Genomics">
        <title>Datura genome reveals duplications of psychoactive alkaloid biosynthetic genes and high mutation rate following tissue culture.</title>
        <authorList>
            <person name="Rajewski A."/>
            <person name="Carter-House D."/>
            <person name="Stajich J."/>
            <person name="Litt A."/>
        </authorList>
    </citation>
    <scope>NUCLEOTIDE SEQUENCE [LARGE SCALE GENOMIC DNA]</scope>
    <source>
        <strain evidence="4">AR-01</strain>
    </source>
</reference>
<sequence length="267" mass="29291">MANPLLLTLFVILSVPAASAKSNITATAVNSTKTTINSNISAAVNSPIPTTAKSKKRITKHSISPHELDALLRVLRYSGYPLFSNAIDTSDVRFQILTGHATPAFTIFAPRDRFLYTLDMASDADAYVAALRYHVIPSCRLTIAEIRNLTSPYLETLLPHYSILVGKSESDYDFVTVDGVRISDPNLYLGSRFAVHGLDGILLTGFNMYEDTLADMGKGFFAPEKVEHFRPKSSRKSAAAALPEAKIGGFPRVKRKQRKLQSLGLEE</sequence>
<accession>A0ABS8RV88</accession>
<proteinExistence type="inferred from homology"/>
<evidence type="ECO:0000313" key="5">
    <source>
        <dbReference type="Proteomes" id="UP000823775"/>
    </source>
</evidence>
<comment type="similarity">
    <text evidence="1">Belongs to the fasciclin-like AGP family.</text>
</comment>
<evidence type="ECO:0000259" key="3">
    <source>
        <dbReference type="SMART" id="SM00554"/>
    </source>
</evidence>
<dbReference type="InterPro" id="IPR000782">
    <property type="entry name" value="FAS1_domain"/>
</dbReference>
<evidence type="ECO:0000313" key="4">
    <source>
        <dbReference type="EMBL" id="MCD7450509.1"/>
    </source>
</evidence>
<dbReference type="Proteomes" id="UP000823775">
    <property type="component" value="Unassembled WGS sequence"/>
</dbReference>
<dbReference type="Gene3D" id="2.30.180.10">
    <property type="entry name" value="FAS1 domain"/>
    <property type="match status" value="1"/>
</dbReference>
<protein>
    <recommendedName>
        <fullName evidence="3">FAS1 domain-containing protein</fullName>
    </recommendedName>
</protein>
<feature type="chain" id="PRO_5045404587" description="FAS1 domain-containing protein" evidence="2">
    <location>
        <begin position="21"/>
        <end position="267"/>
    </location>
</feature>
<dbReference type="SMART" id="SM00554">
    <property type="entry name" value="FAS1"/>
    <property type="match status" value="1"/>
</dbReference>
<evidence type="ECO:0000256" key="2">
    <source>
        <dbReference type="SAM" id="SignalP"/>
    </source>
</evidence>
<feature type="domain" description="FAS1" evidence="3">
    <location>
        <begin position="106"/>
        <end position="205"/>
    </location>
</feature>
<dbReference type="InterPro" id="IPR036378">
    <property type="entry name" value="FAS1_dom_sf"/>
</dbReference>
<gene>
    <name evidence="4" type="ORF">HAX54_006801</name>
</gene>